<evidence type="ECO:0000313" key="1">
    <source>
        <dbReference type="EMBL" id="MEX6430903.1"/>
    </source>
</evidence>
<dbReference type="Proteomes" id="UP001560267">
    <property type="component" value="Unassembled WGS sequence"/>
</dbReference>
<sequence>MRGSDDRRAALRSAIFDGDGQRVVAALSKGLRGDLLQLTGDGLLVALAEGAAGGVRSIYSIAT</sequence>
<evidence type="ECO:0000313" key="2">
    <source>
        <dbReference type="Proteomes" id="UP001560267"/>
    </source>
</evidence>
<organism evidence="1 2">
    <name type="scientific">Ferrimicrobium acidiphilum</name>
    <dbReference type="NCBI Taxonomy" id="121039"/>
    <lineage>
        <taxon>Bacteria</taxon>
        <taxon>Bacillati</taxon>
        <taxon>Actinomycetota</taxon>
        <taxon>Acidimicrobiia</taxon>
        <taxon>Acidimicrobiales</taxon>
        <taxon>Acidimicrobiaceae</taxon>
        <taxon>Ferrimicrobium</taxon>
    </lineage>
</organism>
<comment type="caution">
    <text evidence="1">The sequence shown here is derived from an EMBL/GenBank/DDBJ whole genome shotgun (WGS) entry which is preliminary data.</text>
</comment>
<reference evidence="1 2" key="1">
    <citation type="submission" date="2024-07" db="EMBL/GenBank/DDBJ databases">
        <title>Draft Genome Sequence of Ferrimicrobium acidiphilum Strain YE2023, Isolated from a Pulp of Bioleach Reactor.</title>
        <authorList>
            <person name="Elkina Y.A."/>
            <person name="Bulaeva A.G."/>
            <person name="Beletsky A.V."/>
            <person name="Mardanov A.V."/>
        </authorList>
    </citation>
    <scope>NUCLEOTIDE SEQUENCE [LARGE SCALE GENOMIC DNA]</scope>
    <source>
        <strain evidence="1 2">YE2023</strain>
    </source>
</reference>
<dbReference type="RefSeq" id="WP_369085005.1">
    <property type="nucleotide sequence ID" value="NZ_JBFSHR010000112.1"/>
</dbReference>
<accession>A0ABV3Y8P1</accession>
<name>A0ABV3Y8P1_9ACTN</name>
<gene>
    <name evidence="1" type="ORF">AB6A68_13860</name>
</gene>
<proteinExistence type="predicted"/>
<dbReference type="EMBL" id="JBFSHR010000112">
    <property type="protein sequence ID" value="MEX6430903.1"/>
    <property type="molecule type" value="Genomic_DNA"/>
</dbReference>
<keyword evidence="2" id="KW-1185">Reference proteome</keyword>
<protein>
    <submittedName>
        <fullName evidence="1">Uncharacterized protein</fullName>
    </submittedName>
</protein>